<dbReference type="EMBL" id="QGNW01001642">
    <property type="protein sequence ID" value="RVW34394.1"/>
    <property type="molecule type" value="Genomic_DNA"/>
</dbReference>
<keyword evidence="5" id="KW-0190">Covalent protein-DNA linkage</keyword>
<dbReference type="Gene3D" id="3.90.1680.10">
    <property type="entry name" value="SOS response associated peptidase-like"/>
    <property type="match status" value="1"/>
</dbReference>
<comment type="similarity">
    <text evidence="1">Belongs to the SOS response-associated peptidase family.</text>
</comment>
<dbReference type="GO" id="GO:0008233">
    <property type="term" value="F:peptidase activity"/>
    <property type="evidence" value="ECO:0007669"/>
    <property type="project" value="UniProtKB-KW"/>
</dbReference>
<feature type="compositionally biased region" description="Polar residues" evidence="8">
    <location>
        <begin position="265"/>
        <end position="281"/>
    </location>
</feature>
<accession>A0A438DFZ4</accession>
<dbReference type="Pfam" id="PF02586">
    <property type="entry name" value="SRAP"/>
    <property type="match status" value="2"/>
</dbReference>
<evidence type="ECO:0000256" key="5">
    <source>
        <dbReference type="ARBA" id="ARBA00023124"/>
    </source>
</evidence>
<gene>
    <name evidence="9" type="ORF">CK203_092174</name>
</gene>
<proteinExistence type="inferred from homology"/>
<dbReference type="SUPFAM" id="SSF143081">
    <property type="entry name" value="BB1717-like"/>
    <property type="match status" value="2"/>
</dbReference>
<evidence type="ECO:0000256" key="4">
    <source>
        <dbReference type="ARBA" id="ARBA00022801"/>
    </source>
</evidence>
<evidence type="ECO:0000256" key="6">
    <source>
        <dbReference type="ARBA" id="ARBA00023125"/>
    </source>
</evidence>
<dbReference type="InterPro" id="IPR036590">
    <property type="entry name" value="SRAP-like"/>
</dbReference>
<dbReference type="GO" id="GO:0016829">
    <property type="term" value="F:lyase activity"/>
    <property type="evidence" value="ECO:0007669"/>
    <property type="project" value="UniProtKB-KW"/>
</dbReference>
<keyword evidence="6" id="KW-0238">DNA-binding</keyword>
<dbReference type="GO" id="GO:0003697">
    <property type="term" value="F:single-stranded DNA binding"/>
    <property type="evidence" value="ECO:0007669"/>
    <property type="project" value="InterPro"/>
</dbReference>
<dbReference type="GO" id="GO:0006508">
    <property type="term" value="P:proteolysis"/>
    <property type="evidence" value="ECO:0007669"/>
    <property type="project" value="UniProtKB-KW"/>
</dbReference>
<reference evidence="9 10" key="1">
    <citation type="journal article" date="2018" name="PLoS Genet.">
        <title>Population sequencing reveals clonal diversity and ancestral inbreeding in the grapevine cultivar Chardonnay.</title>
        <authorList>
            <person name="Roach M.J."/>
            <person name="Johnson D.L."/>
            <person name="Bohlmann J."/>
            <person name="van Vuuren H.J."/>
            <person name="Jones S.J."/>
            <person name="Pretorius I.S."/>
            <person name="Schmidt S.A."/>
            <person name="Borneman A.R."/>
        </authorList>
    </citation>
    <scope>NUCLEOTIDE SEQUENCE [LARGE SCALE GENOMIC DNA]</scope>
    <source>
        <strain evidence="10">cv. Chardonnay</strain>
        <tissue evidence="9">Leaf</tissue>
    </source>
</reference>
<feature type="compositionally biased region" description="Polar residues" evidence="8">
    <location>
        <begin position="225"/>
        <end position="238"/>
    </location>
</feature>
<dbReference type="PANTHER" id="PTHR13604:SF0">
    <property type="entry name" value="ABASIC SITE PROCESSING PROTEIN HMCES"/>
    <property type="match status" value="1"/>
</dbReference>
<dbReference type="InterPro" id="IPR003738">
    <property type="entry name" value="SRAP"/>
</dbReference>
<evidence type="ECO:0000256" key="8">
    <source>
        <dbReference type="SAM" id="MobiDB-lite"/>
    </source>
</evidence>
<evidence type="ECO:0000256" key="2">
    <source>
        <dbReference type="ARBA" id="ARBA00022670"/>
    </source>
</evidence>
<keyword evidence="7" id="KW-0456">Lyase</keyword>
<dbReference type="GO" id="GO:0106300">
    <property type="term" value="P:protein-DNA covalent cross-linking repair"/>
    <property type="evidence" value="ECO:0007669"/>
    <property type="project" value="InterPro"/>
</dbReference>
<keyword evidence="3" id="KW-0227">DNA damage</keyword>
<dbReference type="PANTHER" id="PTHR13604">
    <property type="entry name" value="DC12-RELATED"/>
    <property type="match status" value="1"/>
</dbReference>
<protein>
    <recommendedName>
        <fullName evidence="11">Embryonic stem cell-specific 5-hydroxymethylcytosine-binding protein</fullName>
    </recommendedName>
</protein>
<dbReference type="Proteomes" id="UP000288805">
    <property type="component" value="Unassembled WGS sequence"/>
</dbReference>
<comment type="caution">
    <text evidence="9">The sequence shown here is derived from an EMBL/GenBank/DDBJ whole genome shotgun (WGS) entry which is preliminary data.</text>
</comment>
<feature type="compositionally biased region" description="Basic and acidic residues" evidence="8">
    <location>
        <begin position="284"/>
        <end position="320"/>
    </location>
</feature>
<organism evidence="9 10">
    <name type="scientific">Vitis vinifera</name>
    <name type="common">Grape</name>
    <dbReference type="NCBI Taxonomy" id="29760"/>
    <lineage>
        <taxon>Eukaryota</taxon>
        <taxon>Viridiplantae</taxon>
        <taxon>Streptophyta</taxon>
        <taxon>Embryophyta</taxon>
        <taxon>Tracheophyta</taxon>
        <taxon>Spermatophyta</taxon>
        <taxon>Magnoliopsida</taxon>
        <taxon>eudicotyledons</taxon>
        <taxon>Gunneridae</taxon>
        <taxon>Pentapetalae</taxon>
        <taxon>rosids</taxon>
        <taxon>Vitales</taxon>
        <taxon>Vitaceae</taxon>
        <taxon>Viteae</taxon>
        <taxon>Vitis</taxon>
    </lineage>
</organism>
<dbReference type="AlphaFoldDB" id="A0A438DFZ4"/>
<evidence type="ECO:0000313" key="10">
    <source>
        <dbReference type="Proteomes" id="UP000288805"/>
    </source>
</evidence>
<name>A0A438DFZ4_VITVI</name>
<keyword evidence="2" id="KW-0645">Protease</keyword>
<evidence type="ECO:0000313" key="9">
    <source>
        <dbReference type="EMBL" id="RVW34394.1"/>
    </source>
</evidence>
<feature type="region of interest" description="Disordered" evidence="8">
    <location>
        <begin position="218"/>
        <end position="363"/>
    </location>
</feature>
<evidence type="ECO:0008006" key="11">
    <source>
        <dbReference type="Google" id="ProtNLM"/>
    </source>
</evidence>
<keyword evidence="4" id="KW-0378">Hydrolase</keyword>
<evidence type="ECO:0000256" key="3">
    <source>
        <dbReference type="ARBA" id="ARBA00022763"/>
    </source>
</evidence>
<evidence type="ECO:0000256" key="7">
    <source>
        <dbReference type="ARBA" id="ARBA00023239"/>
    </source>
</evidence>
<sequence>MGLLPLYHMDMSVHTRGYLIFYEWKKDGSKKQPYYIHLKDGRPLVFAALFDSWANSEGEILYTCTILTTSSSSALPWLHVPGSASCFSSFASVIHTCMWFPTALLVPHTFIKFPCAMSLSSYSMILLPKFERLCNHLVIILSTDRMPVILGDKESTDAWLNGSSSSQFNTVLKPYEDPDLVWYPVTQAMGKPSFEGPECIKEIQLKNEQRPISKFFSTKGIKNEQGLSNEPVKSNLPQSMKEEPAIENSTGLPSSAVKGDHDSTCSRSVPQEESTWFTNLPKSLKQEPETEDKTGLPFPGDHDSKCDEEATKLPIKRDFEEFSADSKPNTDTVEKPSPVTKKGKLNKNAGDKQPTLFSYFGKS</sequence>
<evidence type="ECO:0000256" key="1">
    <source>
        <dbReference type="ARBA" id="ARBA00008136"/>
    </source>
</evidence>